<comment type="similarity">
    <text evidence="9">Belongs to the argininosuccinate synthase family. Type 1 subfamily.</text>
</comment>
<dbReference type="Pfam" id="PF00764">
    <property type="entry name" value="Arginosuc_synth"/>
    <property type="match status" value="1"/>
</dbReference>
<keyword evidence="13" id="KW-1185">Reference proteome</keyword>
<reference evidence="12" key="1">
    <citation type="journal article" date="2014" name="Int. J. Syst. Evol. Microbiol.">
        <title>Complete genome sequence of Corynebacterium casei LMG S-19264T (=DSM 44701T), isolated from a smear-ripened cheese.</title>
        <authorList>
            <consortium name="US DOE Joint Genome Institute (JGI-PGF)"/>
            <person name="Walter F."/>
            <person name="Albersmeier A."/>
            <person name="Kalinowski J."/>
            <person name="Ruckert C."/>
        </authorList>
    </citation>
    <scope>NUCLEOTIDE SEQUENCE</scope>
    <source>
        <strain evidence="12">KCTC 42590</strain>
    </source>
</reference>
<proteinExistence type="inferred from homology"/>
<dbReference type="FunFam" id="3.40.50.620:FF:000019">
    <property type="entry name" value="Argininosuccinate synthase"/>
    <property type="match status" value="1"/>
</dbReference>
<name>A0A919ALU6_9PROT</name>
<dbReference type="GO" id="GO:0000050">
    <property type="term" value="P:urea cycle"/>
    <property type="evidence" value="ECO:0007669"/>
    <property type="project" value="TreeGrafter"/>
</dbReference>
<dbReference type="GO" id="GO:0005737">
    <property type="term" value="C:cytoplasm"/>
    <property type="evidence" value="ECO:0007669"/>
    <property type="project" value="UniProtKB-SubCell"/>
</dbReference>
<keyword evidence="6 9" id="KW-0028">Amino-acid biosynthesis</keyword>
<keyword evidence="9" id="KW-0963">Cytoplasm</keyword>
<dbReference type="NCBIfam" id="NF001770">
    <property type="entry name" value="PRK00509.1"/>
    <property type="match status" value="1"/>
</dbReference>
<feature type="binding site" evidence="9">
    <location>
        <position position="125"/>
    </location>
    <ligand>
        <name>L-citrulline</name>
        <dbReference type="ChEBI" id="CHEBI:57743"/>
    </ligand>
</feature>
<keyword evidence="8 9" id="KW-0067">ATP-binding</keyword>
<feature type="binding site" evidence="9">
    <location>
        <position position="126"/>
    </location>
    <ligand>
        <name>L-aspartate</name>
        <dbReference type="ChEBI" id="CHEBI:29991"/>
    </ligand>
</feature>
<dbReference type="EC" id="6.3.4.5" evidence="3 9"/>
<dbReference type="InterPro" id="IPR023434">
    <property type="entry name" value="Arginosuc_synth_type_1_subfam"/>
</dbReference>
<feature type="binding site" evidence="9">
    <location>
        <position position="119"/>
    </location>
    <ligand>
        <name>ATP</name>
        <dbReference type="ChEBI" id="CHEBI:30616"/>
    </ligand>
</feature>
<evidence type="ECO:0000256" key="6">
    <source>
        <dbReference type="ARBA" id="ARBA00022605"/>
    </source>
</evidence>
<comment type="pathway">
    <text evidence="1 9">Amino-acid biosynthesis; L-arginine biosynthesis; L-arginine from L-ornithine and carbamoyl phosphate: step 2/3.</text>
</comment>
<comment type="subcellular location">
    <subcellularLocation>
        <location evidence="9">Cytoplasm</location>
    </subcellularLocation>
</comment>
<feature type="binding site" evidence="9">
    <location>
        <position position="189"/>
    </location>
    <ligand>
        <name>L-citrulline</name>
        <dbReference type="ChEBI" id="CHEBI:57743"/>
    </ligand>
</feature>
<evidence type="ECO:0000256" key="3">
    <source>
        <dbReference type="ARBA" id="ARBA00012286"/>
    </source>
</evidence>
<dbReference type="PROSITE" id="PS00564">
    <property type="entry name" value="ARGININOSUCCIN_SYN_1"/>
    <property type="match status" value="1"/>
</dbReference>
<feature type="domain" description="Arginosuccinate synthase C-terminal" evidence="11">
    <location>
        <begin position="179"/>
        <end position="395"/>
    </location>
</feature>
<dbReference type="EMBL" id="BNCI01000001">
    <property type="protein sequence ID" value="GHF14243.1"/>
    <property type="molecule type" value="Genomic_DNA"/>
</dbReference>
<dbReference type="AlphaFoldDB" id="A0A919ALU6"/>
<feature type="binding site" evidence="9">
    <location>
        <position position="89"/>
    </location>
    <ligand>
        <name>L-citrulline</name>
        <dbReference type="ChEBI" id="CHEBI:57743"/>
    </ligand>
</feature>
<comment type="catalytic activity">
    <reaction evidence="9">
        <text>L-citrulline + L-aspartate + ATP = 2-(N(omega)-L-arginino)succinate + AMP + diphosphate + H(+)</text>
        <dbReference type="Rhea" id="RHEA:10932"/>
        <dbReference type="ChEBI" id="CHEBI:15378"/>
        <dbReference type="ChEBI" id="CHEBI:29991"/>
        <dbReference type="ChEBI" id="CHEBI:30616"/>
        <dbReference type="ChEBI" id="CHEBI:33019"/>
        <dbReference type="ChEBI" id="CHEBI:57472"/>
        <dbReference type="ChEBI" id="CHEBI:57743"/>
        <dbReference type="ChEBI" id="CHEBI:456215"/>
        <dbReference type="EC" id="6.3.4.5"/>
    </reaction>
</comment>
<protein>
    <recommendedName>
        <fullName evidence="3 9">Argininosuccinate synthase</fullName>
        <ecNumber evidence="3 9">6.3.4.5</ecNumber>
    </recommendedName>
    <alternativeName>
        <fullName evidence="9">Citrulline--aspartate ligase</fullName>
    </alternativeName>
</protein>
<dbReference type="PROSITE" id="PS00565">
    <property type="entry name" value="ARGININOSUCCIN_SYN_2"/>
    <property type="match status" value="1"/>
</dbReference>
<organism evidence="12 13">
    <name type="scientific">Kordiimonas sediminis</name>
    <dbReference type="NCBI Taxonomy" id="1735581"/>
    <lineage>
        <taxon>Bacteria</taxon>
        <taxon>Pseudomonadati</taxon>
        <taxon>Pseudomonadota</taxon>
        <taxon>Alphaproteobacteria</taxon>
        <taxon>Kordiimonadales</taxon>
        <taxon>Kordiimonadaceae</taxon>
        <taxon>Kordiimonas</taxon>
    </lineage>
</organism>
<dbReference type="HAMAP" id="MF_00005">
    <property type="entry name" value="Arg_succ_synth_type1"/>
    <property type="match status" value="1"/>
</dbReference>
<comment type="caution">
    <text evidence="12">The sequence shown here is derived from an EMBL/GenBank/DDBJ whole genome shotgun (WGS) entry which is preliminary data.</text>
</comment>
<evidence type="ECO:0000313" key="13">
    <source>
        <dbReference type="Proteomes" id="UP000630923"/>
    </source>
</evidence>
<dbReference type="FunFam" id="3.90.1260.10:FF:000007">
    <property type="entry name" value="Argininosuccinate synthase"/>
    <property type="match status" value="1"/>
</dbReference>
<dbReference type="InterPro" id="IPR001518">
    <property type="entry name" value="Arginosuc_synth"/>
</dbReference>
<dbReference type="RefSeq" id="WP_191250012.1">
    <property type="nucleotide sequence ID" value="NZ_BNCI01000001.1"/>
</dbReference>
<dbReference type="InterPro" id="IPR048268">
    <property type="entry name" value="Arginosuc_syn_C"/>
</dbReference>
<evidence type="ECO:0000256" key="7">
    <source>
        <dbReference type="ARBA" id="ARBA00022741"/>
    </source>
</evidence>
<dbReference type="GO" id="GO:0000053">
    <property type="term" value="P:argininosuccinate metabolic process"/>
    <property type="evidence" value="ECO:0007669"/>
    <property type="project" value="TreeGrafter"/>
</dbReference>
<dbReference type="SUPFAM" id="SSF69864">
    <property type="entry name" value="Argininosuccinate synthetase, C-terminal domain"/>
    <property type="match status" value="1"/>
</dbReference>
<feature type="binding site" evidence="9">
    <location>
        <position position="129"/>
    </location>
    <ligand>
        <name>L-citrulline</name>
        <dbReference type="ChEBI" id="CHEBI:57743"/>
    </ligand>
</feature>
<feature type="binding site" evidence="9">
    <location>
        <position position="94"/>
    </location>
    <ligand>
        <name>L-citrulline</name>
        <dbReference type="ChEBI" id="CHEBI:57743"/>
    </ligand>
</feature>
<evidence type="ECO:0000256" key="5">
    <source>
        <dbReference type="ARBA" id="ARBA00022598"/>
    </source>
</evidence>
<evidence type="ECO:0000256" key="4">
    <source>
        <dbReference type="ARBA" id="ARBA00022571"/>
    </source>
</evidence>
<dbReference type="GO" id="GO:0005524">
    <property type="term" value="F:ATP binding"/>
    <property type="evidence" value="ECO:0007669"/>
    <property type="project" value="UniProtKB-UniRule"/>
</dbReference>
<dbReference type="Gene3D" id="3.40.50.620">
    <property type="entry name" value="HUPs"/>
    <property type="match status" value="1"/>
</dbReference>
<dbReference type="NCBIfam" id="TIGR00032">
    <property type="entry name" value="argG"/>
    <property type="match status" value="1"/>
</dbReference>
<evidence type="ECO:0000256" key="2">
    <source>
        <dbReference type="ARBA" id="ARBA00011881"/>
    </source>
</evidence>
<feature type="binding site" evidence="9">
    <location>
        <position position="125"/>
    </location>
    <ligand>
        <name>L-aspartate</name>
        <dbReference type="ChEBI" id="CHEBI:29991"/>
    </ligand>
</feature>
<feature type="binding site" evidence="9">
    <location>
        <position position="38"/>
    </location>
    <ligand>
        <name>ATP</name>
        <dbReference type="ChEBI" id="CHEBI:30616"/>
    </ligand>
</feature>
<keyword evidence="4 9" id="KW-0055">Arginine biosynthesis</keyword>
<evidence type="ECO:0000256" key="1">
    <source>
        <dbReference type="ARBA" id="ARBA00004967"/>
    </source>
</evidence>
<dbReference type="GO" id="GO:0004055">
    <property type="term" value="F:argininosuccinate synthase activity"/>
    <property type="evidence" value="ECO:0007669"/>
    <property type="project" value="UniProtKB-UniRule"/>
</dbReference>
<dbReference type="PANTHER" id="PTHR11587:SF2">
    <property type="entry name" value="ARGININOSUCCINATE SYNTHASE"/>
    <property type="match status" value="1"/>
</dbReference>
<dbReference type="InterPro" id="IPR048267">
    <property type="entry name" value="Arginosuc_syn_N"/>
</dbReference>
<evidence type="ECO:0000256" key="9">
    <source>
        <dbReference type="HAMAP-Rule" id="MF_00005"/>
    </source>
</evidence>
<dbReference type="SUPFAM" id="SSF52402">
    <property type="entry name" value="Adenine nucleotide alpha hydrolases-like"/>
    <property type="match status" value="1"/>
</dbReference>
<dbReference type="Proteomes" id="UP000630923">
    <property type="component" value="Unassembled WGS sequence"/>
</dbReference>
<gene>
    <name evidence="9 12" type="primary">argG</name>
    <name evidence="12" type="ORF">GCM10017044_05420</name>
</gene>
<keyword evidence="5 9" id="KW-0436">Ligase</keyword>
<reference evidence="12" key="2">
    <citation type="submission" date="2020-09" db="EMBL/GenBank/DDBJ databases">
        <authorList>
            <person name="Sun Q."/>
            <person name="Kim S."/>
        </authorList>
    </citation>
    <scope>NUCLEOTIDE SEQUENCE</scope>
    <source>
        <strain evidence="12">KCTC 42590</strain>
    </source>
</reference>
<dbReference type="PANTHER" id="PTHR11587">
    <property type="entry name" value="ARGININOSUCCINATE SYNTHASE"/>
    <property type="match status" value="1"/>
</dbReference>
<feature type="binding site" evidence="9">
    <location>
        <position position="180"/>
    </location>
    <ligand>
        <name>L-citrulline</name>
        <dbReference type="ChEBI" id="CHEBI:57743"/>
    </ligand>
</feature>
<evidence type="ECO:0000259" key="10">
    <source>
        <dbReference type="Pfam" id="PF00764"/>
    </source>
</evidence>
<dbReference type="CDD" id="cd01999">
    <property type="entry name" value="ASS"/>
    <property type="match status" value="1"/>
</dbReference>
<dbReference type="Gene3D" id="3.90.1260.10">
    <property type="entry name" value="Argininosuccinate synthetase, chain A, domain 2"/>
    <property type="match status" value="1"/>
</dbReference>
<feature type="binding site" evidence="9">
    <location>
        <position position="277"/>
    </location>
    <ligand>
        <name>L-citrulline</name>
        <dbReference type="ChEBI" id="CHEBI:57743"/>
    </ligand>
</feature>
<sequence>MSDKINKVVLAYSGGLDTSIILKWLQVTYDCEVVTFTADLGQGEELEPARKKAEMLGIKEIFIEDLREEFVADYVFPMFRANTVYEGMYLLGTSIARPLIAKRQIEIAREVGADAVCHGATGKGNDQVRFELGYYALNPKIKVIAPWREWDLHSRTDLIDFAEKHQIPVPKDKRGEAPFSVDANLLHTSSEGKALEDPWVSAEEYVYSRTDNPLTAPDEPEYIDIDFEKGDAVGINGESLSPATLLTRLNEYGKKHGIGRLDLLENRFVGMKSRGIYETPGGTILLAAHRGIEQITLDGGAMHLKDEIMPKYAELIYNGFWFSPEREMLQALIDKSQEFVAGTVRLMLFKGGVHVVGRKSPYSLYSMEHVTFEEDTVYDQRDAEGFIKLNALRLQLLKQRGLMQK</sequence>
<dbReference type="InterPro" id="IPR018223">
    <property type="entry name" value="Arginosuc_synth_CS"/>
</dbReference>
<dbReference type="InterPro" id="IPR014729">
    <property type="entry name" value="Rossmann-like_a/b/a_fold"/>
</dbReference>
<accession>A0A919ALU6</accession>
<comment type="subunit">
    <text evidence="2 9">Homotetramer.</text>
</comment>
<dbReference type="Pfam" id="PF20979">
    <property type="entry name" value="Arginosuc_syn_C"/>
    <property type="match status" value="1"/>
</dbReference>
<feature type="binding site" evidence="9">
    <location>
        <begin position="11"/>
        <end position="19"/>
    </location>
    <ligand>
        <name>ATP</name>
        <dbReference type="ChEBI" id="CHEBI:30616"/>
    </ligand>
</feature>
<dbReference type="InterPro" id="IPR024074">
    <property type="entry name" value="AS_cat/multimer_dom_body"/>
</dbReference>
<dbReference type="Gene3D" id="1.20.5.470">
    <property type="entry name" value="Single helix bin"/>
    <property type="match status" value="1"/>
</dbReference>
<feature type="binding site" evidence="9">
    <location>
        <position position="265"/>
    </location>
    <ligand>
        <name>L-citrulline</name>
        <dbReference type="ChEBI" id="CHEBI:57743"/>
    </ligand>
</feature>
<evidence type="ECO:0000259" key="11">
    <source>
        <dbReference type="Pfam" id="PF20979"/>
    </source>
</evidence>
<keyword evidence="7 9" id="KW-0547">Nucleotide-binding</keyword>
<evidence type="ECO:0000256" key="8">
    <source>
        <dbReference type="ARBA" id="ARBA00022840"/>
    </source>
</evidence>
<feature type="binding site" evidence="9">
    <location>
        <position position="121"/>
    </location>
    <ligand>
        <name>L-aspartate</name>
        <dbReference type="ChEBI" id="CHEBI:29991"/>
    </ligand>
</feature>
<feature type="domain" description="Arginosuccinate synthase-like N-terminal" evidence="10">
    <location>
        <begin position="7"/>
        <end position="168"/>
    </location>
</feature>
<evidence type="ECO:0000313" key="12">
    <source>
        <dbReference type="EMBL" id="GHF14243.1"/>
    </source>
</evidence>
<dbReference type="GO" id="GO:0006526">
    <property type="term" value="P:L-arginine biosynthetic process"/>
    <property type="evidence" value="ECO:0007669"/>
    <property type="project" value="UniProtKB-UniRule"/>
</dbReference>